<dbReference type="AlphaFoldDB" id="A0A0F4ES24"/>
<sequence>MRWCAPHHVASSNRRPTGRSHNLISLLYREIHHSSTGKRRPHRVYQHGNSRVLTMKWLLILVAAVC</sequence>
<protein>
    <submittedName>
        <fullName evidence="1">Uncharacterized protein</fullName>
    </submittedName>
</protein>
<accession>A0A0F4ES24</accession>
<evidence type="ECO:0000313" key="1">
    <source>
        <dbReference type="EMBL" id="KJX75407.1"/>
    </source>
</evidence>
<dbReference type="PATRIC" id="fig|480418.6.peg.2046"/>
<evidence type="ECO:0000313" key="2">
    <source>
        <dbReference type="Proteomes" id="UP000053699"/>
    </source>
</evidence>
<gene>
    <name evidence="1" type="ORF">MLPM_0959</name>
</gene>
<dbReference type="Proteomes" id="UP000053699">
    <property type="component" value="Unassembled WGS sequence"/>
</dbReference>
<name>A0A0F4ES24_9MYCO</name>
<comment type="caution">
    <text evidence="1">The sequence shown here is derived from an EMBL/GenBank/DDBJ whole genome shotgun (WGS) entry which is preliminary data.</text>
</comment>
<proteinExistence type="predicted"/>
<dbReference type="EMBL" id="JRPY01000039">
    <property type="protein sequence ID" value="KJX75407.1"/>
    <property type="molecule type" value="Genomic_DNA"/>
</dbReference>
<keyword evidence="2" id="KW-1185">Reference proteome</keyword>
<reference evidence="1 2" key="1">
    <citation type="journal article" date="2015" name="Proc. Natl. Acad. Sci. U.S.A.">
        <title>Insight into the evolution and origin of leprosy bacilli from the genome sequence of Mycobacterium lepromatosis.</title>
        <authorList>
            <person name="Singh P."/>
            <person name="Benjak A."/>
            <person name="Schuenemann V.J."/>
            <person name="Herbig A."/>
            <person name="Avanzi C."/>
            <person name="Busso P."/>
            <person name="Nieselt K."/>
            <person name="Krause J."/>
            <person name="Vera-Cabrera L."/>
            <person name="Cole S.T."/>
        </authorList>
    </citation>
    <scope>NUCLEOTIDE SEQUENCE [LARGE SCALE GENOMIC DNA]</scope>
    <source>
        <strain evidence="1 2">Mx1-22A</strain>
    </source>
</reference>
<organism evidence="1 2">
    <name type="scientific">Mycobacterium lepromatosis</name>
    <dbReference type="NCBI Taxonomy" id="480418"/>
    <lineage>
        <taxon>Bacteria</taxon>
        <taxon>Bacillati</taxon>
        <taxon>Actinomycetota</taxon>
        <taxon>Actinomycetes</taxon>
        <taxon>Mycobacteriales</taxon>
        <taxon>Mycobacteriaceae</taxon>
        <taxon>Mycobacterium</taxon>
    </lineage>
</organism>